<dbReference type="GO" id="GO:0051966">
    <property type="term" value="P:regulation of synaptic transmission, glutamatergic"/>
    <property type="evidence" value="ECO:0007669"/>
    <property type="project" value="TreeGrafter"/>
</dbReference>
<organism evidence="2 3">
    <name type="scientific">Aquarana catesbeiana</name>
    <name type="common">American bullfrog</name>
    <name type="synonym">Rana catesbeiana</name>
    <dbReference type="NCBI Taxonomy" id="8400"/>
    <lineage>
        <taxon>Eukaryota</taxon>
        <taxon>Metazoa</taxon>
        <taxon>Chordata</taxon>
        <taxon>Craniata</taxon>
        <taxon>Vertebrata</taxon>
        <taxon>Euteleostomi</taxon>
        <taxon>Amphibia</taxon>
        <taxon>Batrachia</taxon>
        <taxon>Anura</taxon>
        <taxon>Neobatrachia</taxon>
        <taxon>Ranoidea</taxon>
        <taxon>Ranidae</taxon>
        <taxon>Aquarana</taxon>
    </lineage>
</organism>
<feature type="domain" description="Rho-GAP" evidence="1">
    <location>
        <begin position="1"/>
        <end position="148"/>
    </location>
</feature>
<evidence type="ECO:0000313" key="2">
    <source>
        <dbReference type="EMBL" id="PIO37359.1"/>
    </source>
</evidence>
<name>A0A2G9SB07_AQUCT</name>
<dbReference type="GO" id="GO:0048488">
    <property type="term" value="P:synaptic vesicle endocytosis"/>
    <property type="evidence" value="ECO:0007669"/>
    <property type="project" value="TreeGrafter"/>
</dbReference>
<dbReference type="Gene3D" id="1.10.555.10">
    <property type="entry name" value="Rho GTPase activation protein"/>
    <property type="match status" value="1"/>
</dbReference>
<dbReference type="GO" id="GO:0007165">
    <property type="term" value="P:signal transduction"/>
    <property type="evidence" value="ECO:0007669"/>
    <property type="project" value="InterPro"/>
</dbReference>
<dbReference type="InterPro" id="IPR047234">
    <property type="entry name" value="GRAF_fam"/>
</dbReference>
<dbReference type="OrthoDB" id="3183924at2759"/>
<reference evidence="3" key="1">
    <citation type="journal article" date="2017" name="Nat. Commun.">
        <title>The North American bullfrog draft genome provides insight into hormonal regulation of long noncoding RNA.</title>
        <authorList>
            <person name="Hammond S.A."/>
            <person name="Warren R.L."/>
            <person name="Vandervalk B.P."/>
            <person name="Kucuk E."/>
            <person name="Khan H."/>
            <person name="Gibb E.A."/>
            <person name="Pandoh P."/>
            <person name="Kirk H."/>
            <person name="Zhao Y."/>
            <person name="Jones M."/>
            <person name="Mungall A.J."/>
            <person name="Coope R."/>
            <person name="Pleasance S."/>
            <person name="Moore R.A."/>
            <person name="Holt R.A."/>
            <person name="Round J.M."/>
            <person name="Ohora S."/>
            <person name="Walle B.V."/>
            <person name="Veldhoen N."/>
            <person name="Helbing C.C."/>
            <person name="Birol I."/>
        </authorList>
    </citation>
    <scope>NUCLEOTIDE SEQUENCE [LARGE SCALE GENOMIC DNA]</scope>
</reference>
<sequence>MGCVCDVTDLCSQGQGAEISDTVTRQNGEMLVYNGISPNLSEPVMTYKLHRELVSAAKSENLDYRLGAIHCLVYSLPDNHREMLELIIRHLSRVCEYSKENLMSTSNMGVIFGPTLMRAQEDTVAAMMNIKFQNIVVELLIEHCDKVSRTISKSVTQNKVTMLQLTVLRCGGCICFLV</sequence>
<dbReference type="PANTHER" id="PTHR12552">
    <property type="entry name" value="OLIGOPHRENIN 1"/>
    <property type="match status" value="1"/>
</dbReference>
<evidence type="ECO:0000259" key="1">
    <source>
        <dbReference type="PROSITE" id="PS50238"/>
    </source>
</evidence>
<dbReference type="InterPro" id="IPR008936">
    <property type="entry name" value="Rho_GTPase_activation_prot"/>
</dbReference>
<dbReference type="SMART" id="SM00324">
    <property type="entry name" value="RhoGAP"/>
    <property type="match status" value="1"/>
</dbReference>
<dbReference type="GO" id="GO:0030100">
    <property type="term" value="P:regulation of endocytosis"/>
    <property type="evidence" value="ECO:0007669"/>
    <property type="project" value="TreeGrafter"/>
</dbReference>
<dbReference type="GO" id="GO:1901799">
    <property type="term" value="P:negative regulation of proteasomal protein catabolic process"/>
    <property type="evidence" value="ECO:0007669"/>
    <property type="project" value="TreeGrafter"/>
</dbReference>
<dbReference type="GO" id="GO:0030036">
    <property type="term" value="P:actin cytoskeleton organization"/>
    <property type="evidence" value="ECO:0007669"/>
    <property type="project" value="TreeGrafter"/>
</dbReference>
<dbReference type="PROSITE" id="PS50238">
    <property type="entry name" value="RHOGAP"/>
    <property type="match status" value="1"/>
</dbReference>
<dbReference type="InterPro" id="IPR000198">
    <property type="entry name" value="RhoGAP_dom"/>
</dbReference>
<dbReference type="GO" id="GO:0043197">
    <property type="term" value="C:dendritic spine"/>
    <property type="evidence" value="ECO:0007669"/>
    <property type="project" value="TreeGrafter"/>
</dbReference>
<proteinExistence type="predicted"/>
<keyword evidence="3" id="KW-1185">Reference proteome</keyword>
<dbReference type="SUPFAM" id="SSF48350">
    <property type="entry name" value="GTPase activation domain, GAP"/>
    <property type="match status" value="1"/>
</dbReference>
<dbReference type="Proteomes" id="UP000228934">
    <property type="component" value="Unassembled WGS sequence"/>
</dbReference>
<dbReference type="EMBL" id="KV925838">
    <property type="protein sequence ID" value="PIO37359.1"/>
    <property type="molecule type" value="Genomic_DNA"/>
</dbReference>
<evidence type="ECO:0000313" key="3">
    <source>
        <dbReference type="Proteomes" id="UP000228934"/>
    </source>
</evidence>
<dbReference type="PANTHER" id="PTHR12552:SF2">
    <property type="entry name" value="OLIGOPHRENIN-1"/>
    <property type="match status" value="1"/>
</dbReference>
<dbReference type="GO" id="GO:0043195">
    <property type="term" value="C:terminal bouton"/>
    <property type="evidence" value="ECO:0007669"/>
    <property type="project" value="TreeGrafter"/>
</dbReference>
<protein>
    <recommendedName>
        <fullName evidence="1">Rho-GAP domain-containing protein</fullName>
    </recommendedName>
</protein>
<dbReference type="GO" id="GO:0005737">
    <property type="term" value="C:cytoplasm"/>
    <property type="evidence" value="ECO:0007669"/>
    <property type="project" value="TreeGrafter"/>
</dbReference>
<accession>A0A2G9SB07</accession>
<dbReference type="Pfam" id="PF00620">
    <property type="entry name" value="RhoGAP"/>
    <property type="match status" value="1"/>
</dbReference>
<dbReference type="GO" id="GO:0015629">
    <property type="term" value="C:actin cytoskeleton"/>
    <property type="evidence" value="ECO:0007669"/>
    <property type="project" value="TreeGrafter"/>
</dbReference>
<dbReference type="GO" id="GO:0005096">
    <property type="term" value="F:GTPase activator activity"/>
    <property type="evidence" value="ECO:0007669"/>
    <property type="project" value="InterPro"/>
</dbReference>
<dbReference type="AlphaFoldDB" id="A0A2G9SB07"/>
<gene>
    <name evidence="2" type="ORF">AB205_0036530</name>
</gene>